<dbReference type="SUPFAM" id="SSF54909">
    <property type="entry name" value="Dimeric alpha+beta barrel"/>
    <property type="match status" value="1"/>
</dbReference>
<dbReference type="InterPro" id="IPR011008">
    <property type="entry name" value="Dimeric_a/b-barrel"/>
</dbReference>
<evidence type="ECO:0000313" key="2">
    <source>
        <dbReference type="EMBL" id="MCZ2721406.1"/>
    </source>
</evidence>
<dbReference type="InterPro" id="IPR010753">
    <property type="entry name" value="DUF1330"/>
</dbReference>
<dbReference type="RefSeq" id="WP_269124168.1">
    <property type="nucleotide sequence ID" value="NZ_JAPUBN010000013.1"/>
</dbReference>
<organism evidence="2 3">
    <name type="scientific">Marinomonas phaeophyticola</name>
    <dbReference type="NCBI Taxonomy" id="3004091"/>
    <lineage>
        <taxon>Bacteria</taxon>
        <taxon>Pseudomonadati</taxon>
        <taxon>Pseudomonadota</taxon>
        <taxon>Gammaproteobacteria</taxon>
        <taxon>Oceanospirillales</taxon>
        <taxon>Oceanospirillaceae</taxon>
        <taxon>Marinomonas</taxon>
    </lineage>
</organism>
<keyword evidence="3" id="KW-1185">Reference proteome</keyword>
<accession>A0ABT4JT97</accession>
<sequence>MFERLVGLYVSDDSVYQKYREGMIPILKAHNGFFRYDFNVSDTLINESGKPINRVFILAFPTEEVAERFFGNAEYGKVRSEFFDASVEHVTLISQYN</sequence>
<feature type="domain" description="DUF1330" evidence="1">
    <location>
        <begin position="9"/>
        <end position="94"/>
    </location>
</feature>
<evidence type="ECO:0000313" key="3">
    <source>
        <dbReference type="Proteomes" id="UP001149719"/>
    </source>
</evidence>
<name>A0ABT4JT97_9GAMM</name>
<gene>
    <name evidence="2" type="ORF">O1D97_07015</name>
</gene>
<comment type="caution">
    <text evidence="2">The sequence shown here is derived from an EMBL/GenBank/DDBJ whole genome shotgun (WGS) entry which is preliminary data.</text>
</comment>
<dbReference type="EMBL" id="JAPUBN010000013">
    <property type="protein sequence ID" value="MCZ2721406.1"/>
    <property type="molecule type" value="Genomic_DNA"/>
</dbReference>
<protein>
    <submittedName>
        <fullName evidence="2">DUF1330 domain-containing protein</fullName>
    </submittedName>
</protein>
<dbReference type="Gene3D" id="3.30.70.100">
    <property type="match status" value="1"/>
</dbReference>
<evidence type="ECO:0000259" key="1">
    <source>
        <dbReference type="Pfam" id="PF07045"/>
    </source>
</evidence>
<reference evidence="2" key="1">
    <citation type="submission" date="2022-12" db="EMBL/GenBank/DDBJ databases">
        <title>Marinomonas 15G1-11 sp. nov, isolated from marine algae.</title>
        <authorList>
            <person name="Butt M."/>
            <person name="Choi D.G."/>
            <person name="Kim J.M."/>
            <person name="Lee J.K."/>
            <person name="Baek J.H."/>
            <person name="Jeon C.O."/>
        </authorList>
    </citation>
    <scope>NUCLEOTIDE SEQUENCE</scope>
    <source>
        <strain evidence="2">15G1-11</strain>
    </source>
</reference>
<dbReference type="Pfam" id="PF07045">
    <property type="entry name" value="DUF1330"/>
    <property type="match status" value="1"/>
</dbReference>
<dbReference type="Proteomes" id="UP001149719">
    <property type="component" value="Unassembled WGS sequence"/>
</dbReference>
<proteinExistence type="predicted"/>